<dbReference type="AlphaFoldDB" id="R8CMY8"/>
<feature type="transmembrane region" description="Helical" evidence="1">
    <location>
        <begin position="12"/>
        <end position="28"/>
    </location>
</feature>
<evidence type="ECO:0000313" key="3">
    <source>
        <dbReference type="Proteomes" id="UP000014003"/>
    </source>
</evidence>
<gene>
    <name evidence="2" type="ORF">IGA_04737</name>
</gene>
<dbReference type="EMBL" id="AHDZ01000044">
    <property type="protein sequence ID" value="EOO12875.1"/>
    <property type="molecule type" value="Genomic_DNA"/>
</dbReference>
<dbReference type="RefSeq" id="WP_016096759.1">
    <property type="nucleotide sequence ID" value="NZ_KB976148.1"/>
</dbReference>
<keyword evidence="1" id="KW-1133">Transmembrane helix</keyword>
<dbReference type="HOGENOM" id="CLU_213035_0_0_9"/>
<organism evidence="2 3">
    <name type="scientific">Bacillus cereus HuA3-9</name>
    <dbReference type="NCBI Taxonomy" id="1053205"/>
    <lineage>
        <taxon>Bacteria</taxon>
        <taxon>Bacillati</taxon>
        <taxon>Bacillota</taxon>
        <taxon>Bacilli</taxon>
        <taxon>Bacillales</taxon>
        <taxon>Bacillaceae</taxon>
        <taxon>Bacillus</taxon>
        <taxon>Bacillus cereus group</taxon>
    </lineage>
</organism>
<evidence type="ECO:0000256" key="1">
    <source>
        <dbReference type="SAM" id="Phobius"/>
    </source>
</evidence>
<sequence>MLTNFKNAKKEILSMIFLFSLFFSALFFDENTAVSGALMCFFSILATNKFSQQA</sequence>
<protein>
    <submittedName>
        <fullName evidence="2">Uncharacterized protein</fullName>
    </submittedName>
</protein>
<proteinExistence type="predicted"/>
<comment type="caution">
    <text evidence="2">The sequence shown here is derived from an EMBL/GenBank/DDBJ whole genome shotgun (WGS) entry which is preliminary data.</text>
</comment>
<accession>R8CMY8</accession>
<keyword evidence="1" id="KW-0472">Membrane</keyword>
<name>R8CMY8_BACCE</name>
<reference evidence="2 3" key="1">
    <citation type="submission" date="2012-12" db="EMBL/GenBank/DDBJ databases">
        <title>The Genome Sequence of Bacillus cereus HuA3-9.</title>
        <authorList>
            <consortium name="The Broad Institute Genome Sequencing Platform"/>
            <consortium name="The Broad Institute Genome Sequencing Center for Infectious Disease"/>
            <person name="Feldgarden M."/>
            <person name="Van der Auwera G.A."/>
            <person name="Mahillon J."/>
            <person name="Duprez V."/>
            <person name="Timmery S."/>
            <person name="Mattelet C."/>
            <person name="Dierick K."/>
            <person name="Sun M."/>
            <person name="Yu Z."/>
            <person name="Zhu L."/>
            <person name="Hu X."/>
            <person name="Shank E.B."/>
            <person name="Swiecicka I."/>
            <person name="Hansen B.M."/>
            <person name="Andrup L."/>
            <person name="Walker B."/>
            <person name="Young S.K."/>
            <person name="Zeng Q."/>
            <person name="Gargeya S."/>
            <person name="Fitzgerald M."/>
            <person name="Haas B."/>
            <person name="Abouelleil A."/>
            <person name="Alvarado L."/>
            <person name="Arachchi H.M."/>
            <person name="Berlin A.M."/>
            <person name="Chapman S.B."/>
            <person name="Dewar J."/>
            <person name="Goldberg J."/>
            <person name="Griggs A."/>
            <person name="Gujja S."/>
            <person name="Hansen M."/>
            <person name="Howarth C."/>
            <person name="Imamovic A."/>
            <person name="Larimer J."/>
            <person name="McCowan C."/>
            <person name="Murphy C."/>
            <person name="Neiman D."/>
            <person name="Pearson M."/>
            <person name="Priest M."/>
            <person name="Roberts A."/>
            <person name="Saif S."/>
            <person name="Shea T."/>
            <person name="Sisk P."/>
            <person name="Sykes S."/>
            <person name="Wortman J."/>
            <person name="Nusbaum C."/>
            <person name="Birren B."/>
        </authorList>
    </citation>
    <scope>NUCLEOTIDE SEQUENCE [LARGE SCALE GENOMIC DNA]</scope>
    <source>
        <strain evidence="2 3">HuA3-9</strain>
    </source>
</reference>
<dbReference type="PATRIC" id="fig|1053205.3.peg.4790"/>
<keyword evidence="1" id="KW-0812">Transmembrane</keyword>
<evidence type="ECO:0000313" key="2">
    <source>
        <dbReference type="EMBL" id="EOO12875.1"/>
    </source>
</evidence>
<dbReference type="Proteomes" id="UP000014003">
    <property type="component" value="Unassembled WGS sequence"/>
</dbReference>